<dbReference type="SMART" id="SM00042">
    <property type="entry name" value="CUB"/>
    <property type="match status" value="1"/>
</dbReference>
<keyword evidence="12" id="KW-0325">Glycoprotein</keyword>
<evidence type="ECO:0000256" key="1">
    <source>
        <dbReference type="ARBA" id="ARBA00004613"/>
    </source>
</evidence>
<dbReference type="SUPFAM" id="SSF57196">
    <property type="entry name" value="EGF/Laminin"/>
    <property type="match status" value="1"/>
</dbReference>
<evidence type="ECO:0000256" key="8">
    <source>
        <dbReference type="ARBA" id="ARBA00022737"/>
    </source>
</evidence>
<dbReference type="Gene3D" id="2.10.25.10">
    <property type="entry name" value="Laminin"/>
    <property type="match status" value="1"/>
</dbReference>
<evidence type="ECO:0000313" key="18">
    <source>
        <dbReference type="Proteomes" id="UP000472241"/>
    </source>
</evidence>
<feature type="chain" id="PRO_5025612244" evidence="14">
    <location>
        <begin position="17"/>
        <end position="186"/>
    </location>
</feature>
<evidence type="ECO:0000256" key="5">
    <source>
        <dbReference type="ARBA" id="ARBA00022670"/>
    </source>
</evidence>
<dbReference type="GO" id="GO:0006508">
    <property type="term" value="P:proteolysis"/>
    <property type="evidence" value="ECO:0007669"/>
    <property type="project" value="UniProtKB-KW"/>
</dbReference>
<dbReference type="GO" id="GO:0005615">
    <property type="term" value="C:extracellular space"/>
    <property type="evidence" value="ECO:0007669"/>
    <property type="project" value="TreeGrafter"/>
</dbReference>
<feature type="domain" description="CUB" evidence="15">
    <location>
        <begin position="19"/>
        <end position="138"/>
    </location>
</feature>
<keyword evidence="2" id="KW-0964">Secreted</keyword>
<evidence type="ECO:0000256" key="2">
    <source>
        <dbReference type="ARBA" id="ARBA00022525"/>
    </source>
</evidence>
<dbReference type="Gene3D" id="2.60.120.290">
    <property type="entry name" value="Spermadhesin, CUB domain"/>
    <property type="match status" value="1"/>
</dbReference>
<dbReference type="SMART" id="SM00181">
    <property type="entry name" value="EGF"/>
    <property type="match status" value="1"/>
</dbReference>
<name>A0A667I6U3_LYNCA</name>
<dbReference type="GO" id="GO:0001867">
    <property type="term" value="P:complement activation, lectin pathway"/>
    <property type="evidence" value="ECO:0007669"/>
    <property type="project" value="TreeGrafter"/>
</dbReference>
<dbReference type="PROSITE" id="PS01186">
    <property type="entry name" value="EGF_2"/>
    <property type="match status" value="1"/>
</dbReference>
<protein>
    <submittedName>
        <fullName evidence="17">Mannan binding lectin serine peptidase 2</fullName>
    </submittedName>
</protein>
<evidence type="ECO:0000256" key="9">
    <source>
        <dbReference type="ARBA" id="ARBA00022801"/>
    </source>
</evidence>
<dbReference type="Pfam" id="PF07645">
    <property type="entry name" value="EGF_CA"/>
    <property type="match status" value="1"/>
</dbReference>
<dbReference type="CDD" id="cd00041">
    <property type="entry name" value="CUB"/>
    <property type="match status" value="1"/>
</dbReference>
<dbReference type="FunFam" id="2.60.120.290:FF:000012">
    <property type="entry name" value="mannan-binding lectin serine protease 1 isoform X1"/>
    <property type="match status" value="1"/>
</dbReference>
<dbReference type="InterPro" id="IPR001881">
    <property type="entry name" value="EGF-like_Ca-bd_dom"/>
</dbReference>
<dbReference type="Pfam" id="PF00431">
    <property type="entry name" value="CUB"/>
    <property type="match status" value="1"/>
</dbReference>
<keyword evidence="8" id="KW-0677">Repeat</keyword>
<evidence type="ECO:0000313" key="17">
    <source>
        <dbReference type="Ensembl" id="ENSLCNP00005035083.1"/>
    </source>
</evidence>
<dbReference type="AlphaFoldDB" id="A0A667I6U3"/>
<dbReference type="InterPro" id="IPR049883">
    <property type="entry name" value="NOTCH1_EGF-like"/>
</dbReference>
<keyword evidence="7 14" id="KW-0732">Signal</keyword>
<keyword evidence="9" id="KW-0378">Hydrolase</keyword>
<evidence type="ECO:0000256" key="7">
    <source>
        <dbReference type="ARBA" id="ARBA00022729"/>
    </source>
</evidence>
<dbReference type="PROSITE" id="PS00010">
    <property type="entry name" value="ASX_HYDROXYL"/>
    <property type="match status" value="1"/>
</dbReference>
<gene>
    <name evidence="17" type="primary">MASP2</name>
</gene>
<organism evidence="17 18">
    <name type="scientific">Lynx canadensis</name>
    <name type="common">Canada lynx</name>
    <name type="synonym">Felis canadensis</name>
    <dbReference type="NCBI Taxonomy" id="61383"/>
    <lineage>
        <taxon>Eukaryota</taxon>
        <taxon>Metazoa</taxon>
        <taxon>Chordata</taxon>
        <taxon>Craniata</taxon>
        <taxon>Vertebrata</taxon>
        <taxon>Euteleostomi</taxon>
        <taxon>Mammalia</taxon>
        <taxon>Eutheria</taxon>
        <taxon>Laurasiatheria</taxon>
        <taxon>Carnivora</taxon>
        <taxon>Feliformia</taxon>
        <taxon>Felidae</taxon>
        <taxon>Felinae</taxon>
        <taxon>Lynx</taxon>
    </lineage>
</organism>
<proteinExistence type="predicted"/>
<feature type="signal peptide" evidence="14">
    <location>
        <begin position="1"/>
        <end position="16"/>
    </location>
</feature>
<dbReference type="InterPro" id="IPR000152">
    <property type="entry name" value="EGF-type_Asp/Asn_hydroxyl_site"/>
</dbReference>
<evidence type="ECO:0000256" key="3">
    <source>
        <dbReference type="ARBA" id="ARBA00022536"/>
    </source>
</evidence>
<dbReference type="PROSITE" id="PS50026">
    <property type="entry name" value="EGF_3"/>
    <property type="match status" value="1"/>
</dbReference>
<dbReference type="SUPFAM" id="SSF49854">
    <property type="entry name" value="Spermadhesin, CUB domain"/>
    <property type="match status" value="1"/>
</dbReference>
<keyword evidence="10" id="KW-0391">Immunity</keyword>
<evidence type="ECO:0000259" key="15">
    <source>
        <dbReference type="PROSITE" id="PS01180"/>
    </source>
</evidence>
<dbReference type="GO" id="GO:0004252">
    <property type="term" value="F:serine-type endopeptidase activity"/>
    <property type="evidence" value="ECO:0007669"/>
    <property type="project" value="TreeGrafter"/>
</dbReference>
<dbReference type="SMART" id="SM00179">
    <property type="entry name" value="EGF_CA"/>
    <property type="match status" value="1"/>
</dbReference>
<evidence type="ECO:0000256" key="6">
    <source>
        <dbReference type="ARBA" id="ARBA00022723"/>
    </source>
</evidence>
<dbReference type="Ensembl" id="ENSLCNT00005039133.1">
    <property type="protein sequence ID" value="ENSLCNP00005035083.1"/>
    <property type="gene ID" value="ENSLCNG00005022776.1"/>
</dbReference>
<evidence type="ECO:0000256" key="12">
    <source>
        <dbReference type="ARBA" id="ARBA00023180"/>
    </source>
</evidence>
<dbReference type="InterPro" id="IPR018097">
    <property type="entry name" value="EGF_Ca-bd_CS"/>
</dbReference>
<comment type="subcellular location">
    <subcellularLocation>
        <location evidence="1">Secreted</location>
    </subcellularLocation>
</comment>
<sequence length="186" mass="20763">MRLLLIFLGLLWGSAAAPQGPQWPEPVFGRLASPGFPGEYGNNQDQRWTLRAPPGYRLGLYFTHFHLELSYLCEYDFVKLSSGTKVLATLCGQESTDTERAPGNDTFYSPASSLDVTFHSDYSNEKPFTGFEAFYAAEDIDECQVPPGEAPPCDHHCHNHLGGFYCSCRAGYVLHRNKRTCSEESP</sequence>
<evidence type="ECO:0000256" key="14">
    <source>
        <dbReference type="SAM" id="SignalP"/>
    </source>
</evidence>
<keyword evidence="18" id="KW-1185">Reference proteome</keyword>
<dbReference type="PANTHER" id="PTHR24255:SF10">
    <property type="entry name" value="MANNAN-BINDING LECTIN SERINE PROTEASE 2"/>
    <property type="match status" value="1"/>
</dbReference>
<keyword evidence="6" id="KW-0479">Metal-binding</keyword>
<dbReference type="InterPro" id="IPR035914">
    <property type="entry name" value="Sperma_CUB_dom_sf"/>
</dbReference>
<keyword evidence="11" id="KW-1015">Disulfide bond</keyword>
<dbReference type="FunFam" id="2.10.25.10:FF:000059">
    <property type="entry name" value="Mannan-binding lectin serine protease 1"/>
    <property type="match status" value="1"/>
</dbReference>
<accession>A0A667I6U3</accession>
<reference evidence="17" key="1">
    <citation type="submission" date="2025-08" db="UniProtKB">
        <authorList>
            <consortium name="Ensembl"/>
        </authorList>
    </citation>
    <scope>IDENTIFICATION</scope>
</reference>
<evidence type="ECO:0000256" key="4">
    <source>
        <dbReference type="ARBA" id="ARBA00022588"/>
    </source>
</evidence>
<dbReference type="PROSITE" id="PS01187">
    <property type="entry name" value="EGF_CA"/>
    <property type="match status" value="1"/>
</dbReference>
<feature type="domain" description="EGF-like" evidence="16">
    <location>
        <begin position="139"/>
        <end position="182"/>
    </location>
</feature>
<dbReference type="Proteomes" id="UP000472241">
    <property type="component" value="Unplaced"/>
</dbReference>
<keyword evidence="3 13" id="KW-0245">EGF-like domain</keyword>
<dbReference type="InterPro" id="IPR000742">
    <property type="entry name" value="EGF"/>
</dbReference>
<reference evidence="17" key="2">
    <citation type="submission" date="2025-09" db="UniProtKB">
        <authorList>
            <consortium name="Ensembl"/>
        </authorList>
    </citation>
    <scope>IDENTIFICATION</scope>
</reference>
<dbReference type="InterPro" id="IPR000859">
    <property type="entry name" value="CUB_dom"/>
</dbReference>
<dbReference type="CDD" id="cd00054">
    <property type="entry name" value="EGF_CA"/>
    <property type="match status" value="1"/>
</dbReference>
<dbReference type="PROSITE" id="PS01180">
    <property type="entry name" value="CUB"/>
    <property type="match status" value="1"/>
</dbReference>
<keyword evidence="5" id="KW-0645">Protease</keyword>
<evidence type="ECO:0000256" key="13">
    <source>
        <dbReference type="PROSITE-ProRule" id="PRU00076"/>
    </source>
</evidence>
<dbReference type="GO" id="GO:0005509">
    <property type="term" value="F:calcium ion binding"/>
    <property type="evidence" value="ECO:0007669"/>
    <property type="project" value="InterPro"/>
</dbReference>
<keyword evidence="4" id="KW-0399">Innate immunity</keyword>
<evidence type="ECO:0000256" key="10">
    <source>
        <dbReference type="ARBA" id="ARBA00022859"/>
    </source>
</evidence>
<dbReference type="PANTHER" id="PTHR24255">
    <property type="entry name" value="COMPLEMENT COMPONENT 1, S SUBCOMPONENT-RELATED"/>
    <property type="match status" value="1"/>
</dbReference>
<evidence type="ECO:0000256" key="11">
    <source>
        <dbReference type="ARBA" id="ARBA00023157"/>
    </source>
</evidence>
<evidence type="ECO:0000259" key="16">
    <source>
        <dbReference type="PROSITE" id="PS50026"/>
    </source>
</evidence>
<comment type="caution">
    <text evidence="13">Lacks conserved residue(s) required for the propagation of feature annotation.</text>
</comment>